<dbReference type="RefSeq" id="WP_189110921.1">
    <property type="nucleotide sequence ID" value="NZ_BMMV01000026.1"/>
</dbReference>
<proteinExistence type="inferred from homology"/>
<keyword evidence="5" id="KW-1185">Reference proteome</keyword>
<organism evidence="4 5">
    <name type="scientific">Streptomyces camponoticapitis</name>
    <dbReference type="NCBI Taxonomy" id="1616125"/>
    <lineage>
        <taxon>Bacteria</taxon>
        <taxon>Bacillati</taxon>
        <taxon>Actinomycetota</taxon>
        <taxon>Actinomycetes</taxon>
        <taxon>Kitasatosporales</taxon>
        <taxon>Streptomycetaceae</taxon>
        <taxon>Streptomyces</taxon>
    </lineage>
</organism>
<protein>
    <submittedName>
        <fullName evidence="4">Gas vesicle protein</fullName>
    </submittedName>
</protein>
<evidence type="ECO:0000313" key="5">
    <source>
        <dbReference type="Proteomes" id="UP000660265"/>
    </source>
</evidence>
<sequence length="266" mass="28198">MSDLVTAAPQDTTTATYVFAVSRTVDPSVLAGLPGMEEGAPVHVLPCGRLTAVVQAVTAAHFTEEAWQARLSDPAELERCARAHHAVVSAAATCGPTVPLPLATLYRGDSRVRQAMADEADRFTSVLDRIAGHVEWGVKVYAAPAPSGPEPDVAGADTAVKGAGLAYLNRKRGLQQRRHHRHEEALRAAEAVDAELREFAAASRRLRPHGQEASGRRRVQVLNAAYLVAEGSAAELTELTGLLEARTGAEIEISGPWVPYSFVGGA</sequence>
<comment type="caution">
    <text evidence="4">The sequence shown here is derived from an EMBL/GenBank/DDBJ whole genome shotgun (WGS) entry which is preliminary data.</text>
</comment>
<dbReference type="Proteomes" id="UP000660265">
    <property type="component" value="Unassembled WGS sequence"/>
</dbReference>
<evidence type="ECO:0000313" key="4">
    <source>
        <dbReference type="EMBL" id="GGK21878.1"/>
    </source>
</evidence>
<name>A0ABQ2EQR6_9ACTN</name>
<dbReference type="Pfam" id="PF06386">
    <property type="entry name" value="GvpL_GvpF"/>
    <property type="match status" value="1"/>
</dbReference>
<keyword evidence="1" id="KW-0304">Gas vesicle</keyword>
<reference evidence="5" key="1">
    <citation type="journal article" date="2019" name="Int. J. Syst. Evol. Microbiol.">
        <title>The Global Catalogue of Microorganisms (GCM) 10K type strain sequencing project: providing services to taxonomists for standard genome sequencing and annotation.</title>
        <authorList>
            <consortium name="The Broad Institute Genomics Platform"/>
            <consortium name="The Broad Institute Genome Sequencing Center for Infectious Disease"/>
            <person name="Wu L."/>
            <person name="Ma J."/>
        </authorList>
    </citation>
    <scope>NUCLEOTIDE SEQUENCE [LARGE SCALE GENOMIC DNA]</scope>
    <source>
        <strain evidence="5">CGMCC 4.7275</strain>
    </source>
</reference>
<evidence type="ECO:0000256" key="1">
    <source>
        <dbReference type="ARBA" id="ARBA00022987"/>
    </source>
</evidence>
<evidence type="ECO:0000256" key="2">
    <source>
        <dbReference type="ARBA" id="ARBA00035108"/>
    </source>
</evidence>
<comment type="similarity">
    <text evidence="3">Belongs to the gas vesicle GvpF/GvpL family.</text>
</comment>
<dbReference type="InterPro" id="IPR009430">
    <property type="entry name" value="GvpL/GvpF"/>
</dbReference>
<evidence type="ECO:0000256" key="3">
    <source>
        <dbReference type="ARBA" id="ARBA00035643"/>
    </source>
</evidence>
<dbReference type="EMBL" id="BMMV01000026">
    <property type="protein sequence ID" value="GGK21878.1"/>
    <property type="molecule type" value="Genomic_DNA"/>
</dbReference>
<comment type="subcellular location">
    <subcellularLocation>
        <location evidence="2">Gas vesicle</location>
    </subcellularLocation>
</comment>
<dbReference type="PANTHER" id="PTHR36852">
    <property type="entry name" value="PROTEIN GVPL 2"/>
    <property type="match status" value="1"/>
</dbReference>
<gene>
    <name evidence="4" type="ORF">GCM10011583_62390</name>
</gene>
<accession>A0ABQ2EQR6</accession>
<dbReference type="PANTHER" id="PTHR36852:SF1">
    <property type="entry name" value="PROTEIN GVPL 2"/>
    <property type="match status" value="1"/>
</dbReference>